<dbReference type="AlphaFoldDB" id="A0A8T2S6B1"/>
<evidence type="ECO:0000256" key="1">
    <source>
        <dbReference type="SAM" id="SignalP"/>
    </source>
</evidence>
<feature type="signal peptide" evidence="1">
    <location>
        <begin position="1"/>
        <end position="18"/>
    </location>
</feature>
<sequence>MMVTITLGDLSVFMSALSHLCSNSVYWMNIHDQSILFLAKPRMHYNYVFIHSYYHQICQTYQSTFLCSIAQKMLQKLMCLMKCDCFTRSYSLETCAHTDDAIYLLVSSAHIQLFCTCRIIWYLEDHLVCSFRCSNWQFCYVLGKEEVW</sequence>
<accession>A0A8T2S6B1</accession>
<keyword evidence="3" id="KW-1185">Reference proteome</keyword>
<protein>
    <submittedName>
        <fullName evidence="2">Uncharacterized protein</fullName>
    </submittedName>
</protein>
<name>A0A8T2S6B1_CERRI</name>
<comment type="caution">
    <text evidence="2">The sequence shown here is derived from an EMBL/GenBank/DDBJ whole genome shotgun (WGS) entry which is preliminary data.</text>
</comment>
<dbReference type="Proteomes" id="UP000825935">
    <property type="component" value="Chromosome 22"/>
</dbReference>
<feature type="chain" id="PRO_5035943802" evidence="1">
    <location>
        <begin position="19"/>
        <end position="148"/>
    </location>
</feature>
<keyword evidence="1" id="KW-0732">Signal</keyword>
<reference evidence="2" key="1">
    <citation type="submission" date="2021-08" db="EMBL/GenBank/DDBJ databases">
        <title>WGS assembly of Ceratopteris richardii.</title>
        <authorList>
            <person name="Marchant D.B."/>
            <person name="Chen G."/>
            <person name="Jenkins J."/>
            <person name="Shu S."/>
            <person name="Leebens-Mack J."/>
            <person name="Grimwood J."/>
            <person name="Schmutz J."/>
            <person name="Soltis P."/>
            <person name="Soltis D."/>
            <person name="Chen Z.-H."/>
        </authorList>
    </citation>
    <scope>NUCLEOTIDE SEQUENCE</scope>
    <source>
        <strain evidence="2">Whitten #5841</strain>
        <tissue evidence="2">Leaf</tissue>
    </source>
</reference>
<evidence type="ECO:0000313" key="3">
    <source>
        <dbReference type="Proteomes" id="UP000825935"/>
    </source>
</evidence>
<dbReference type="EMBL" id="CM035427">
    <property type="protein sequence ID" value="KAH7306730.1"/>
    <property type="molecule type" value="Genomic_DNA"/>
</dbReference>
<organism evidence="2 3">
    <name type="scientific">Ceratopteris richardii</name>
    <name type="common">Triangle waterfern</name>
    <dbReference type="NCBI Taxonomy" id="49495"/>
    <lineage>
        <taxon>Eukaryota</taxon>
        <taxon>Viridiplantae</taxon>
        <taxon>Streptophyta</taxon>
        <taxon>Embryophyta</taxon>
        <taxon>Tracheophyta</taxon>
        <taxon>Polypodiopsida</taxon>
        <taxon>Polypodiidae</taxon>
        <taxon>Polypodiales</taxon>
        <taxon>Pteridineae</taxon>
        <taxon>Pteridaceae</taxon>
        <taxon>Parkerioideae</taxon>
        <taxon>Ceratopteris</taxon>
    </lineage>
</organism>
<proteinExistence type="predicted"/>
<evidence type="ECO:0000313" key="2">
    <source>
        <dbReference type="EMBL" id="KAH7306730.1"/>
    </source>
</evidence>
<gene>
    <name evidence="2" type="ORF">KP509_22G027100</name>
</gene>